<dbReference type="PROSITE" id="PS01129">
    <property type="entry name" value="PSI_RLU"/>
    <property type="match status" value="1"/>
</dbReference>
<dbReference type="Gene3D" id="3.30.2350.10">
    <property type="entry name" value="Pseudouridine synthase"/>
    <property type="match status" value="1"/>
</dbReference>
<feature type="domain" description="Pseudouridine synthase RsuA/RluA-like" evidence="3">
    <location>
        <begin position="25"/>
        <end position="175"/>
    </location>
</feature>
<dbReference type="PANTHER" id="PTHR21600">
    <property type="entry name" value="MITOCHONDRIAL RNA PSEUDOURIDINE SYNTHASE"/>
    <property type="match status" value="1"/>
</dbReference>
<evidence type="ECO:0000256" key="2">
    <source>
        <dbReference type="ARBA" id="ARBA00023235"/>
    </source>
</evidence>
<dbReference type="GO" id="GO:0140098">
    <property type="term" value="F:catalytic activity, acting on RNA"/>
    <property type="evidence" value="ECO:0007669"/>
    <property type="project" value="UniProtKB-ARBA"/>
</dbReference>
<comment type="similarity">
    <text evidence="1">Belongs to the pseudouridine synthase RluA family.</text>
</comment>
<dbReference type="InterPro" id="IPR006145">
    <property type="entry name" value="PsdUridine_synth_RsuA/RluA"/>
</dbReference>
<dbReference type="SUPFAM" id="SSF55120">
    <property type="entry name" value="Pseudouridine synthase"/>
    <property type="match status" value="1"/>
</dbReference>
<dbReference type="OrthoDB" id="9796412at2"/>
<dbReference type="RefSeq" id="WP_119439035.1">
    <property type="nucleotide sequence ID" value="NZ_QWGR01000010.1"/>
</dbReference>
<dbReference type="EMBL" id="QWGR01000010">
    <property type="protein sequence ID" value="RIJ46995.1"/>
    <property type="molecule type" value="Genomic_DNA"/>
</dbReference>
<evidence type="ECO:0000313" key="5">
    <source>
        <dbReference type="Proteomes" id="UP000265926"/>
    </source>
</evidence>
<dbReference type="GO" id="GO:0003723">
    <property type="term" value="F:RNA binding"/>
    <property type="evidence" value="ECO:0007669"/>
    <property type="project" value="InterPro"/>
</dbReference>
<accession>A0A399SXN4</accession>
<organism evidence="4 5">
    <name type="scientific">Maribellus luteus</name>
    <dbReference type="NCBI Taxonomy" id="2305463"/>
    <lineage>
        <taxon>Bacteria</taxon>
        <taxon>Pseudomonadati</taxon>
        <taxon>Bacteroidota</taxon>
        <taxon>Bacteroidia</taxon>
        <taxon>Marinilabiliales</taxon>
        <taxon>Prolixibacteraceae</taxon>
        <taxon>Maribellus</taxon>
    </lineage>
</organism>
<dbReference type="InterPro" id="IPR050188">
    <property type="entry name" value="RluA_PseudoU_synthase"/>
</dbReference>
<reference evidence="4 5" key="1">
    <citation type="submission" date="2018-08" db="EMBL/GenBank/DDBJ databases">
        <title>Pallidiluteibacterium maritimus gen. nov., sp. nov., isolated from coastal sediment.</title>
        <authorList>
            <person name="Zhou L.Y."/>
        </authorList>
    </citation>
    <scope>NUCLEOTIDE SEQUENCE [LARGE SCALE GENOMIC DNA]</scope>
    <source>
        <strain evidence="4 5">XSD2</strain>
    </source>
</reference>
<proteinExistence type="inferred from homology"/>
<keyword evidence="2" id="KW-0413">Isomerase</keyword>
<dbReference type="CDD" id="cd02869">
    <property type="entry name" value="PseudoU_synth_RluA_like"/>
    <property type="match status" value="1"/>
</dbReference>
<sequence>MAENRMGAKKHQPRGLEIVYEDREIIVVDKISGLLSMGTDRDKQHCAHFLLNAYVKKGNPKSRERVFIVHRLDRDTSGLLVFAKSEKAKFFLQENWADFRKKYVAVLVGKLNSKEGIIESYLAENKMFKVYSTKNKAMGKFAKTGYRVLNESEKYSLVEIDLFTGRKNQIRVHFAETGHPVAGDKVYGLADKAVKRLMLHSCSLTIKHPATQKEMIFETGIPACFNALMSAKDSKNRN</sequence>
<dbReference type="InterPro" id="IPR020103">
    <property type="entry name" value="PsdUridine_synth_cat_dom_sf"/>
</dbReference>
<dbReference type="Pfam" id="PF00849">
    <property type="entry name" value="PseudoU_synth_2"/>
    <property type="match status" value="1"/>
</dbReference>
<evidence type="ECO:0000313" key="4">
    <source>
        <dbReference type="EMBL" id="RIJ46995.1"/>
    </source>
</evidence>
<name>A0A399SXN4_9BACT</name>
<dbReference type="Proteomes" id="UP000265926">
    <property type="component" value="Unassembled WGS sequence"/>
</dbReference>
<keyword evidence="5" id="KW-1185">Reference proteome</keyword>
<comment type="caution">
    <text evidence="4">The sequence shown here is derived from an EMBL/GenBank/DDBJ whole genome shotgun (WGS) entry which is preliminary data.</text>
</comment>
<dbReference type="InterPro" id="IPR006224">
    <property type="entry name" value="PsdUridine_synth_RluA-like_CS"/>
</dbReference>
<dbReference type="AlphaFoldDB" id="A0A399SXN4"/>
<dbReference type="GO" id="GO:0000455">
    <property type="term" value="P:enzyme-directed rRNA pseudouridine synthesis"/>
    <property type="evidence" value="ECO:0007669"/>
    <property type="project" value="TreeGrafter"/>
</dbReference>
<dbReference type="GO" id="GO:0009982">
    <property type="term" value="F:pseudouridine synthase activity"/>
    <property type="evidence" value="ECO:0007669"/>
    <property type="project" value="InterPro"/>
</dbReference>
<evidence type="ECO:0000256" key="1">
    <source>
        <dbReference type="ARBA" id="ARBA00010876"/>
    </source>
</evidence>
<evidence type="ECO:0000259" key="3">
    <source>
        <dbReference type="Pfam" id="PF00849"/>
    </source>
</evidence>
<dbReference type="PANTHER" id="PTHR21600:SF44">
    <property type="entry name" value="RIBOSOMAL LARGE SUBUNIT PSEUDOURIDINE SYNTHASE D"/>
    <property type="match status" value="1"/>
</dbReference>
<gene>
    <name evidence="4" type="ORF">D1614_16300</name>
</gene>
<protein>
    <submittedName>
        <fullName evidence="4">RluA family pseudouridine synthase</fullName>
    </submittedName>
</protein>